<dbReference type="AlphaFoldDB" id="A0AAD5S9B9"/>
<dbReference type="Proteomes" id="UP001212841">
    <property type="component" value="Unassembled WGS sequence"/>
</dbReference>
<feature type="region of interest" description="Disordered" evidence="1">
    <location>
        <begin position="125"/>
        <end position="148"/>
    </location>
</feature>
<accession>A0AAD5S9B9</accession>
<feature type="compositionally biased region" description="Basic and acidic residues" evidence="1">
    <location>
        <begin position="26"/>
        <end position="43"/>
    </location>
</feature>
<reference evidence="2" key="1">
    <citation type="submission" date="2020-05" db="EMBL/GenBank/DDBJ databases">
        <title>Phylogenomic resolution of chytrid fungi.</title>
        <authorList>
            <person name="Stajich J.E."/>
            <person name="Amses K."/>
            <person name="Simmons R."/>
            <person name="Seto K."/>
            <person name="Myers J."/>
            <person name="Bonds A."/>
            <person name="Quandt C.A."/>
            <person name="Barry K."/>
            <person name="Liu P."/>
            <person name="Grigoriev I."/>
            <person name="Longcore J.E."/>
            <person name="James T.Y."/>
        </authorList>
    </citation>
    <scope>NUCLEOTIDE SEQUENCE</scope>
    <source>
        <strain evidence="2">JEL0318</strain>
    </source>
</reference>
<evidence type="ECO:0000256" key="1">
    <source>
        <dbReference type="SAM" id="MobiDB-lite"/>
    </source>
</evidence>
<evidence type="ECO:0000313" key="2">
    <source>
        <dbReference type="EMBL" id="KAJ3047671.1"/>
    </source>
</evidence>
<name>A0AAD5S9B9_9FUNG</name>
<comment type="caution">
    <text evidence="2">The sequence shown here is derived from an EMBL/GenBank/DDBJ whole genome shotgun (WGS) entry which is preliminary data.</text>
</comment>
<protein>
    <submittedName>
        <fullName evidence="2">Uncharacterized protein</fullName>
    </submittedName>
</protein>
<organism evidence="2 3">
    <name type="scientific">Rhizophlyctis rosea</name>
    <dbReference type="NCBI Taxonomy" id="64517"/>
    <lineage>
        <taxon>Eukaryota</taxon>
        <taxon>Fungi</taxon>
        <taxon>Fungi incertae sedis</taxon>
        <taxon>Chytridiomycota</taxon>
        <taxon>Chytridiomycota incertae sedis</taxon>
        <taxon>Chytridiomycetes</taxon>
        <taxon>Rhizophlyctidales</taxon>
        <taxon>Rhizophlyctidaceae</taxon>
        <taxon>Rhizophlyctis</taxon>
    </lineage>
</organism>
<sequence length="422" mass="47821">MPEPVLDENNKRPAENVESQPKKKIARETNSRICEPIKNKVTGESRPALDNSPPYLPPAPALDATMQEVTGIDEATIPTLTGDAAIQFTVFPAAPSAEATIPTLTGDAAIQFTEPFAAPLTLFPTVPSAEQPKNKKQTKNEEQTKREESWVQKAAEVWGSVKLVRDMNELVAKTSWEKPMVAESDIAKALWKWKGTQCRYEGKKWAKKIVEELASVCESKRLHKLDQNGRLLAFKKGVLKLKHDSATTSPYPNAYYYNHIDWRNGNIEKDHATLHFDYEYKSWDPKNDEHHRELRRLMHQIFAVERGSTEKERAGKEEMQWFLMWASTGLFKEIVSEAIVIWREPGGDGKSFVCNILNAAFGRWSVDLENTKHMQIVPEPSEPNATLVDVLSSCIIIMREYREGDIWASSTMNTWTGDPIRA</sequence>
<dbReference type="EMBL" id="JADGJD010000919">
    <property type="protein sequence ID" value="KAJ3047671.1"/>
    <property type="molecule type" value="Genomic_DNA"/>
</dbReference>
<keyword evidence="3" id="KW-1185">Reference proteome</keyword>
<feature type="compositionally biased region" description="Basic and acidic residues" evidence="1">
    <location>
        <begin position="138"/>
        <end position="148"/>
    </location>
</feature>
<evidence type="ECO:0000313" key="3">
    <source>
        <dbReference type="Proteomes" id="UP001212841"/>
    </source>
</evidence>
<proteinExistence type="predicted"/>
<gene>
    <name evidence="2" type="ORF">HK097_011307</name>
</gene>
<feature type="region of interest" description="Disordered" evidence="1">
    <location>
        <begin position="1"/>
        <end position="59"/>
    </location>
</feature>